<dbReference type="Proteomes" id="UP000295710">
    <property type="component" value="Unassembled WGS sequence"/>
</dbReference>
<evidence type="ECO:0000259" key="5">
    <source>
        <dbReference type="Pfam" id="PF04542"/>
    </source>
</evidence>
<dbReference type="InterPro" id="IPR013249">
    <property type="entry name" value="RNA_pol_sigma70_r4_t2"/>
</dbReference>
<dbReference type="InterPro" id="IPR013324">
    <property type="entry name" value="RNA_pol_sigma_r3/r4-like"/>
</dbReference>
<comment type="caution">
    <text evidence="7">The sequence shown here is derived from an EMBL/GenBank/DDBJ whole genome shotgun (WGS) entry which is preliminary data.</text>
</comment>
<comment type="similarity">
    <text evidence="1">Belongs to the sigma-70 factor family. ECF subfamily.</text>
</comment>
<dbReference type="PANTHER" id="PTHR43133:SF46">
    <property type="entry name" value="RNA POLYMERASE SIGMA-70 FACTOR ECF SUBFAMILY"/>
    <property type="match status" value="1"/>
</dbReference>
<feature type="domain" description="RNA polymerase sigma factor 70 region 4 type 2" evidence="6">
    <location>
        <begin position="129"/>
        <end position="165"/>
    </location>
</feature>
<protein>
    <submittedName>
        <fullName evidence="7">RNA polymerase sigma factor</fullName>
    </submittedName>
</protein>
<dbReference type="Gene3D" id="1.10.1740.10">
    <property type="match status" value="1"/>
</dbReference>
<evidence type="ECO:0000256" key="1">
    <source>
        <dbReference type="ARBA" id="ARBA00010641"/>
    </source>
</evidence>
<dbReference type="NCBIfam" id="TIGR02937">
    <property type="entry name" value="sigma70-ECF"/>
    <property type="match status" value="1"/>
</dbReference>
<dbReference type="Pfam" id="PF04542">
    <property type="entry name" value="Sigma70_r2"/>
    <property type="match status" value="1"/>
</dbReference>
<dbReference type="InterPro" id="IPR039425">
    <property type="entry name" value="RNA_pol_sigma-70-like"/>
</dbReference>
<proteinExistence type="inferred from homology"/>
<dbReference type="InterPro" id="IPR013325">
    <property type="entry name" value="RNA_pol_sigma_r2"/>
</dbReference>
<evidence type="ECO:0000259" key="6">
    <source>
        <dbReference type="Pfam" id="PF08281"/>
    </source>
</evidence>
<keyword evidence="3" id="KW-0731">Sigma factor</keyword>
<evidence type="ECO:0000256" key="2">
    <source>
        <dbReference type="ARBA" id="ARBA00023015"/>
    </source>
</evidence>
<dbReference type="GO" id="GO:0006352">
    <property type="term" value="P:DNA-templated transcription initiation"/>
    <property type="evidence" value="ECO:0007669"/>
    <property type="project" value="InterPro"/>
</dbReference>
<dbReference type="RefSeq" id="WP_132279900.1">
    <property type="nucleotide sequence ID" value="NZ_JAOBST010000025.1"/>
</dbReference>
<evidence type="ECO:0000256" key="4">
    <source>
        <dbReference type="ARBA" id="ARBA00023163"/>
    </source>
</evidence>
<evidence type="ECO:0000256" key="3">
    <source>
        <dbReference type="ARBA" id="ARBA00023082"/>
    </source>
</evidence>
<sequence>MEIESIGRVAFDAIYEDNIKIVYKTALRYTGNHHAAEEIAQNVFVKLYTVMEHINLNAVRSWLVVSTRNMSLNFKRDGKREILSDEMYEDWTMESTEDEFEKRLQEKEYREFANHIFEELYNLNERWYEAVTLTYCLEKSQREVAEIMGVSVEVLHSMLYRAKKWIRKNYEDQFELLSKA</sequence>
<evidence type="ECO:0000313" key="7">
    <source>
        <dbReference type="EMBL" id="TDA20723.1"/>
    </source>
</evidence>
<name>A0A4R4FDD4_9FIRM</name>
<dbReference type="AlphaFoldDB" id="A0A4R4FDD4"/>
<feature type="domain" description="RNA polymerase sigma-70 region 2" evidence="5">
    <location>
        <begin position="14"/>
        <end position="80"/>
    </location>
</feature>
<evidence type="ECO:0000313" key="8">
    <source>
        <dbReference type="Proteomes" id="UP000295710"/>
    </source>
</evidence>
<keyword evidence="2" id="KW-0805">Transcription regulation</keyword>
<organism evidence="7 8">
    <name type="scientific">Extibacter muris</name>
    <dbReference type="NCBI Taxonomy" id="1796622"/>
    <lineage>
        <taxon>Bacteria</taxon>
        <taxon>Bacillati</taxon>
        <taxon>Bacillota</taxon>
        <taxon>Clostridia</taxon>
        <taxon>Lachnospirales</taxon>
        <taxon>Lachnospiraceae</taxon>
        <taxon>Extibacter</taxon>
    </lineage>
</organism>
<keyword evidence="4" id="KW-0804">Transcription</keyword>
<dbReference type="Gene3D" id="1.10.10.10">
    <property type="entry name" value="Winged helix-like DNA-binding domain superfamily/Winged helix DNA-binding domain"/>
    <property type="match status" value="1"/>
</dbReference>
<keyword evidence="8" id="KW-1185">Reference proteome</keyword>
<gene>
    <name evidence="7" type="ORF">E1963_15540</name>
</gene>
<accession>A0A4R4FDD4</accession>
<dbReference type="InterPro" id="IPR014284">
    <property type="entry name" value="RNA_pol_sigma-70_dom"/>
</dbReference>
<dbReference type="InterPro" id="IPR036388">
    <property type="entry name" value="WH-like_DNA-bd_sf"/>
</dbReference>
<dbReference type="SUPFAM" id="SSF88946">
    <property type="entry name" value="Sigma2 domain of RNA polymerase sigma factors"/>
    <property type="match status" value="1"/>
</dbReference>
<dbReference type="PANTHER" id="PTHR43133">
    <property type="entry name" value="RNA POLYMERASE ECF-TYPE SIGMA FACTO"/>
    <property type="match status" value="1"/>
</dbReference>
<dbReference type="CDD" id="cd06171">
    <property type="entry name" value="Sigma70_r4"/>
    <property type="match status" value="1"/>
</dbReference>
<dbReference type="EMBL" id="SMMX01000016">
    <property type="protein sequence ID" value="TDA20723.1"/>
    <property type="molecule type" value="Genomic_DNA"/>
</dbReference>
<dbReference type="GO" id="GO:0003677">
    <property type="term" value="F:DNA binding"/>
    <property type="evidence" value="ECO:0007669"/>
    <property type="project" value="InterPro"/>
</dbReference>
<dbReference type="SUPFAM" id="SSF88659">
    <property type="entry name" value="Sigma3 and sigma4 domains of RNA polymerase sigma factors"/>
    <property type="match status" value="1"/>
</dbReference>
<dbReference type="Pfam" id="PF08281">
    <property type="entry name" value="Sigma70_r4_2"/>
    <property type="match status" value="1"/>
</dbReference>
<reference evidence="7 8" key="1">
    <citation type="journal article" date="2016" name="Nat. Microbiol.">
        <title>The Mouse Intestinal Bacterial Collection (miBC) provides host-specific insight into cultured diversity and functional potential of the gut microbiota.</title>
        <authorList>
            <person name="Lagkouvardos I."/>
            <person name="Pukall R."/>
            <person name="Abt B."/>
            <person name="Foesel B.U."/>
            <person name="Meier-Kolthoff J.P."/>
            <person name="Kumar N."/>
            <person name="Bresciani A."/>
            <person name="Martinez I."/>
            <person name="Just S."/>
            <person name="Ziegler C."/>
            <person name="Brugiroux S."/>
            <person name="Garzetti D."/>
            <person name="Wenning M."/>
            <person name="Bui T.P."/>
            <person name="Wang J."/>
            <person name="Hugenholtz F."/>
            <person name="Plugge C.M."/>
            <person name="Peterson D.A."/>
            <person name="Hornef M.W."/>
            <person name="Baines J.F."/>
            <person name="Smidt H."/>
            <person name="Walter J."/>
            <person name="Kristiansen K."/>
            <person name="Nielsen H.B."/>
            <person name="Haller D."/>
            <person name="Overmann J."/>
            <person name="Stecher B."/>
            <person name="Clavel T."/>
        </authorList>
    </citation>
    <scope>NUCLEOTIDE SEQUENCE [LARGE SCALE GENOMIC DNA]</scope>
    <source>
        <strain evidence="7 8">DSM 28560</strain>
    </source>
</reference>
<dbReference type="InterPro" id="IPR007627">
    <property type="entry name" value="RNA_pol_sigma70_r2"/>
</dbReference>
<dbReference type="GO" id="GO:0016987">
    <property type="term" value="F:sigma factor activity"/>
    <property type="evidence" value="ECO:0007669"/>
    <property type="project" value="UniProtKB-KW"/>
</dbReference>